<dbReference type="InterPro" id="IPR008258">
    <property type="entry name" value="Transglycosylase_SLT_dom_1"/>
</dbReference>
<dbReference type="SUPFAM" id="SSF53850">
    <property type="entry name" value="Periplasmic binding protein-like II"/>
    <property type="match status" value="1"/>
</dbReference>
<reference evidence="10 11" key="1">
    <citation type="journal article" date="2013" name="Int. J. Syst. Evol. Microbiol.">
        <title>Celerinatantimonas yamalensis sp. nov., a cold-adapted diazotrophic bacterium from a cold permafrost brine.</title>
        <authorList>
            <person name="Shcherbakova V."/>
            <person name="Chuvilskaya N."/>
            <person name="Rivkina E."/>
            <person name="Demidov N."/>
            <person name="Uchaeva V."/>
            <person name="Suetin S."/>
            <person name="Suzina N."/>
            <person name="Gilichinsky D."/>
        </authorList>
    </citation>
    <scope>NUCLEOTIDE SEQUENCE [LARGE SCALE GENOMIC DNA]</scope>
    <source>
        <strain evidence="10 11">C7</strain>
    </source>
</reference>
<comment type="caution">
    <text evidence="8">Lacks conserved residue(s) required for the propagation of feature annotation.</text>
</comment>
<evidence type="ECO:0000256" key="3">
    <source>
        <dbReference type="ARBA" id="ARBA00022729"/>
    </source>
</evidence>
<dbReference type="PROSITE" id="PS51257">
    <property type="entry name" value="PROKAR_LIPOPROTEIN"/>
    <property type="match status" value="1"/>
</dbReference>
<evidence type="ECO:0000259" key="9">
    <source>
        <dbReference type="SMART" id="SM00062"/>
    </source>
</evidence>
<comment type="domain">
    <text evidence="8">The N-terminal domain does not have lytic activity and probably modulates enzymatic activity. The C-terminal domain is the catalytic active domain.</text>
</comment>
<comment type="caution">
    <text evidence="10">The sequence shown here is derived from an EMBL/GenBank/DDBJ whole genome shotgun (WGS) entry which is preliminary data.</text>
</comment>
<dbReference type="PANTHER" id="PTHR35936:SF32">
    <property type="entry name" value="MEMBRANE-BOUND LYTIC MUREIN TRANSGLYCOSYLASE F"/>
    <property type="match status" value="1"/>
</dbReference>
<dbReference type="NCBIfam" id="NF008112">
    <property type="entry name" value="PRK10859.1"/>
    <property type="match status" value="1"/>
</dbReference>
<dbReference type="RefSeq" id="WP_408624720.1">
    <property type="nucleotide sequence ID" value="NZ_JBEQCT010000008.1"/>
</dbReference>
<dbReference type="PROSITE" id="PS00922">
    <property type="entry name" value="TRANSGLYCOSYLASE"/>
    <property type="match status" value="1"/>
</dbReference>
<comment type="similarity">
    <text evidence="8">In the N-terminal section; belongs to the bacterial solute-binding protein 3 family.</text>
</comment>
<evidence type="ECO:0000256" key="7">
    <source>
        <dbReference type="ARBA" id="ARBA00023316"/>
    </source>
</evidence>
<evidence type="ECO:0000256" key="2">
    <source>
        <dbReference type="ARBA" id="ARBA00010333"/>
    </source>
</evidence>
<dbReference type="EC" id="4.2.2.n1" evidence="8"/>
<keyword evidence="6 8" id="KW-0456">Lyase</keyword>
<accession>A0ABW9G9Q1</accession>
<dbReference type="InterPro" id="IPR001638">
    <property type="entry name" value="Solute-binding_3/MltF_N"/>
</dbReference>
<dbReference type="Pfam" id="PF01464">
    <property type="entry name" value="SLT"/>
    <property type="match status" value="1"/>
</dbReference>
<comment type="function">
    <text evidence="8">Murein-degrading enzyme that degrades murein glycan strands and insoluble, high-molecular weight murein sacculi, with the concomitant formation of a 1,6-anhydromuramoyl product. Lytic transglycosylases (LTs) play an integral role in the metabolism of the peptidoglycan (PG) sacculus. Their lytic action creates space within the PG sacculus to allow for its expansion as well as for the insertion of various structures such as secretion systems and flagella.</text>
</comment>
<feature type="region of interest" description="LT domain" evidence="8">
    <location>
        <begin position="266"/>
        <end position="463"/>
    </location>
</feature>
<dbReference type="SMART" id="SM00062">
    <property type="entry name" value="PBPb"/>
    <property type="match status" value="1"/>
</dbReference>
<comment type="catalytic activity">
    <reaction evidence="8">
        <text>Exolytic cleavage of the (1-&gt;4)-beta-glycosidic linkage between N-acetylmuramic acid (MurNAc) and N-acetylglucosamine (GlcNAc) residues in peptidoglycan, from either the reducing or the non-reducing ends of the peptidoglycan chains, with concomitant formation of a 1,6-anhydrobond in the MurNAc residue.</text>
        <dbReference type="EC" id="4.2.2.n1"/>
    </reaction>
</comment>
<evidence type="ECO:0000313" key="10">
    <source>
        <dbReference type="EMBL" id="MFM2486420.1"/>
    </source>
</evidence>
<dbReference type="InterPro" id="IPR023703">
    <property type="entry name" value="MltF"/>
</dbReference>
<feature type="active site" evidence="8">
    <location>
        <position position="310"/>
    </location>
</feature>
<dbReference type="HAMAP" id="MF_02016">
    <property type="entry name" value="MltF"/>
    <property type="match status" value="1"/>
</dbReference>
<dbReference type="GO" id="GO:0016829">
    <property type="term" value="F:lyase activity"/>
    <property type="evidence" value="ECO:0007669"/>
    <property type="project" value="UniProtKB-KW"/>
</dbReference>
<protein>
    <recommendedName>
        <fullName evidence="8">Membrane-bound lytic murein transglycosylase F</fullName>
        <ecNumber evidence="8">4.2.2.n1</ecNumber>
    </recommendedName>
    <alternativeName>
        <fullName evidence="8">Murein lyase F</fullName>
    </alternativeName>
</protein>
<dbReference type="Gene3D" id="1.10.530.10">
    <property type="match status" value="1"/>
</dbReference>
<dbReference type="PANTHER" id="PTHR35936">
    <property type="entry name" value="MEMBRANE-BOUND LYTIC MUREIN TRANSGLYCOSYLASE F"/>
    <property type="match status" value="1"/>
</dbReference>
<proteinExistence type="inferred from homology"/>
<evidence type="ECO:0000256" key="6">
    <source>
        <dbReference type="ARBA" id="ARBA00023239"/>
    </source>
</evidence>
<evidence type="ECO:0000256" key="1">
    <source>
        <dbReference type="ARBA" id="ARBA00007734"/>
    </source>
</evidence>
<comment type="similarity">
    <text evidence="1">Belongs to the transglycosylase Slt family.</text>
</comment>
<comment type="similarity">
    <text evidence="2">Belongs to the bacterial solute-binding protein 3 family.</text>
</comment>
<dbReference type="Proteomes" id="UP001629953">
    <property type="component" value="Unassembled WGS sequence"/>
</dbReference>
<name>A0ABW9G9Q1_9GAMM</name>
<evidence type="ECO:0000256" key="5">
    <source>
        <dbReference type="ARBA" id="ARBA00023237"/>
    </source>
</evidence>
<dbReference type="InterPro" id="IPR023346">
    <property type="entry name" value="Lysozyme-like_dom_sf"/>
</dbReference>
<keyword evidence="5 8" id="KW-0998">Cell outer membrane</keyword>
<dbReference type="Pfam" id="PF00497">
    <property type="entry name" value="SBP_bac_3"/>
    <property type="match status" value="1"/>
</dbReference>
<dbReference type="CDD" id="cd13403">
    <property type="entry name" value="MLTF-like"/>
    <property type="match status" value="1"/>
</dbReference>
<evidence type="ECO:0000256" key="4">
    <source>
        <dbReference type="ARBA" id="ARBA00023136"/>
    </source>
</evidence>
<keyword evidence="7 8" id="KW-0961">Cell wall biogenesis/degradation</keyword>
<gene>
    <name evidence="8 10" type="primary">mltF</name>
    <name evidence="10" type="ORF">ABUE30_15380</name>
</gene>
<keyword evidence="4 8" id="KW-0472">Membrane</keyword>
<keyword evidence="11" id="KW-1185">Reference proteome</keyword>
<organism evidence="10 11">
    <name type="scientific">Celerinatantimonas yamalensis</name>
    <dbReference type="NCBI Taxonomy" id="559956"/>
    <lineage>
        <taxon>Bacteria</taxon>
        <taxon>Pseudomonadati</taxon>
        <taxon>Pseudomonadota</taxon>
        <taxon>Gammaproteobacteria</taxon>
        <taxon>Celerinatantimonadaceae</taxon>
        <taxon>Celerinatantimonas</taxon>
    </lineage>
</organism>
<sequence>MPKPLYILRWISTLILALLLLGCRPNTSQRSELEQLEYAKVLRVGTLYSSRNFYYDQNDQPTGIDYELLENYANYLGVRLKMIPLYSQTDLFNALKKNRVDLIAASLIPTPALRSEFRFSPDFYDVDSVLVYRKGTTPPQTLADIDAPIGVIQGSFHDVILQRLKQRYPKLRIAADPQVDNEELLREVHQGTLRYAVVDNRILALTQRYYPKLASAFVINHQEPISWAIRRNDDDSFYSTLIEFFGQRHQDGTIAKLVEKYFGHIEQFDYVDTRSFIKAVSTTLPIYQKWFKQYAEGLDWRLLAAVSYQESHWDPHARSSTGVRGLMMLTLNTAHHMGVKNRLDPQQSIRGGADYLRRLISLVPESIHDDEKIWFALAAYNMGFGHMLDVRRLTKLQGGDPNNWADVKERLPLLMQKRWYRKTRYGYARGSEAYNYVNNIRQYYQSMVLLSAEKRRIQAQLVH</sequence>
<comment type="subcellular location">
    <subcellularLocation>
        <location evidence="8">Cell outer membrane</location>
        <topology evidence="8">Peripheral membrane protein</topology>
    </subcellularLocation>
    <text evidence="8">Attached to the inner leaflet of the outer membrane.</text>
</comment>
<evidence type="ECO:0000256" key="8">
    <source>
        <dbReference type="HAMAP-Rule" id="MF_02016"/>
    </source>
</evidence>
<dbReference type="InterPro" id="IPR000189">
    <property type="entry name" value="Transglyc_AS"/>
</dbReference>
<dbReference type="CDD" id="cd01009">
    <property type="entry name" value="PBP2_YfhD_N"/>
    <property type="match status" value="1"/>
</dbReference>
<dbReference type="SUPFAM" id="SSF53955">
    <property type="entry name" value="Lysozyme-like"/>
    <property type="match status" value="1"/>
</dbReference>
<keyword evidence="3 8" id="KW-0732">Signal</keyword>
<feature type="domain" description="Solute-binding protein family 3/N-terminal" evidence="9">
    <location>
        <begin position="41"/>
        <end position="265"/>
    </location>
</feature>
<comment type="similarity">
    <text evidence="8">In the C-terminal section; belongs to the transglycosylase Slt family.</text>
</comment>
<dbReference type="EMBL" id="JBEQCT010000008">
    <property type="protein sequence ID" value="MFM2486420.1"/>
    <property type="molecule type" value="Genomic_DNA"/>
</dbReference>
<evidence type="ECO:0000313" key="11">
    <source>
        <dbReference type="Proteomes" id="UP001629953"/>
    </source>
</evidence>
<dbReference type="Gene3D" id="3.40.190.10">
    <property type="entry name" value="Periplasmic binding protein-like II"/>
    <property type="match status" value="2"/>
</dbReference>